<gene>
    <name evidence="2" type="ORF">ACFFJ6_24065</name>
</gene>
<keyword evidence="2" id="KW-0255">Endonuclease</keyword>
<keyword evidence="3" id="KW-1185">Reference proteome</keyword>
<dbReference type="GO" id="GO:0015668">
    <property type="term" value="F:type III site-specific deoxyribonuclease activity"/>
    <property type="evidence" value="ECO:0007669"/>
    <property type="project" value="UniProtKB-EC"/>
</dbReference>
<evidence type="ECO:0000313" key="3">
    <source>
        <dbReference type="Proteomes" id="UP001589775"/>
    </source>
</evidence>
<proteinExistence type="predicted"/>
<dbReference type="EMBL" id="JBHLWM010000012">
    <property type="protein sequence ID" value="MFC0243580.1"/>
    <property type="molecule type" value="Genomic_DNA"/>
</dbReference>
<dbReference type="InterPro" id="IPR006935">
    <property type="entry name" value="Helicase/UvrB_N"/>
</dbReference>
<dbReference type="Pfam" id="PF04851">
    <property type="entry name" value="ResIII"/>
    <property type="match status" value="1"/>
</dbReference>
<name>A0ABV6EZE0_9BRAD</name>
<dbReference type="PANTHER" id="PTHR47396">
    <property type="entry name" value="TYPE I RESTRICTION ENZYME ECOKI R PROTEIN"/>
    <property type="match status" value="1"/>
</dbReference>
<dbReference type="InterPro" id="IPR027417">
    <property type="entry name" value="P-loop_NTPase"/>
</dbReference>
<dbReference type="NCBIfam" id="NF046055">
    <property type="entry name" value="restr_BPTD_3080"/>
    <property type="match status" value="1"/>
</dbReference>
<comment type="caution">
    <text evidence="2">The sequence shown here is derived from an EMBL/GenBank/DDBJ whole genome shotgun (WGS) entry which is preliminary data.</text>
</comment>
<protein>
    <submittedName>
        <fullName evidence="2">BPTD_3080 family restriction endonuclease</fullName>
        <ecNumber evidence="2">3.1.21.5</ecNumber>
    </submittedName>
</protein>
<evidence type="ECO:0000313" key="2">
    <source>
        <dbReference type="EMBL" id="MFC0243580.1"/>
    </source>
</evidence>
<feature type="domain" description="Helicase/UvrB N-terminal" evidence="1">
    <location>
        <begin position="154"/>
        <end position="346"/>
    </location>
</feature>
<sequence length="1047" mass="116654">MLMSAVRPLVTPPIVAEVDSPIINSPFREPAQHWQIERGKPPVKAEGRRRASYFYRVPEHAARGKKDKNQAELFKDVKGEEVELEIVNLVRERVKEWREGARSGGVAYDGASPITKELLDLWRNSDRMQRLFFAQIEAAETIIFLTEAAEIYRKGIPQIPKDEPGIGSKAAGDRAFVRYACKMATGSGKTTVMGMLAGWSILNSVASPRDDRFSDTILVVCPNVTIRERLQELDPALGDLSLYRTRQLVPPHRMEELRRGEVMIANWHRLAKKETNTVNGDSAKVVKTGEPVEVVKNAGKANQTVETRYFESDAAWFKRIRRELGSGKGRSSHWLIFNDEAHHAYRRGDAATEEQTLDEDKDLASKNDREATIWIEGLDRIHKLAGGSRRRGINLCVDLSATPFYIQGSGNDVGKPFPWIVSDFGLLDAIESGLVKIPQLPARDVTGAAEAAYFNIWRWVQAKALEDGLGTTITPEIVMNYASAPMNILAADWHQRFLEWEQFSKQQQKHPVPPVFIVVCRDTAVAREAHSWLANGNDGYGVSPAYFRNAPGKEVTVRIDSKVIEDIEAGGTKDETRRLRFILDTVGKAEWPGGKVPEDWSELVRKHNDKAASDDNDGSLKWIDERIPPGRDVRCIVSVAMLAEGWDANTVTHIVGLRPFGSQLLCEQVVGRALRRKSYALNEETQMFAEETAKVFGVPFELIPFKVGPVGPEPPRPDPNHIFSVPEKAEYEISFPIVTGYHQSGSLDISVEWSQVSKVTIDPMDIPQLVELTPLTTPDGSLAAYGPGEKPVLSLKDWRALFRDQQVAFRLAREICVRWQADNGAAAVPVQQLFPRVAFAAKRFLAEKLERKGDSQPCDVLLVGEYMQASVAALLDAIKKGASTTDAEVAIIPQGATGRGSTLHVDFHTTKPIYPVTHCHLNAMVADTQRWEQSAAFILDTHPGVQKWVKNDRLGFSIPYRRRGLPAKYFPDFIAVTDKGANVIVEIKGQANDDADTKSKAARRWAEAVTRLGSQGVWHYLFVTDPGRLGLDMNVHTEAAWDPGELI</sequence>
<reference evidence="2 3" key="1">
    <citation type="submission" date="2024-09" db="EMBL/GenBank/DDBJ databases">
        <authorList>
            <person name="Sun Q."/>
            <person name="Mori K."/>
        </authorList>
    </citation>
    <scope>NUCLEOTIDE SEQUENCE [LARGE SCALE GENOMIC DNA]</scope>
    <source>
        <strain evidence="2 3">KCTC 23279</strain>
    </source>
</reference>
<dbReference type="PANTHER" id="PTHR47396:SF1">
    <property type="entry name" value="ATP-DEPENDENT HELICASE IRC3-RELATED"/>
    <property type="match status" value="1"/>
</dbReference>
<dbReference type="Gene3D" id="3.40.50.300">
    <property type="entry name" value="P-loop containing nucleotide triphosphate hydrolases"/>
    <property type="match status" value="1"/>
</dbReference>
<dbReference type="Proteomes" id="UP001589775">
    <property type="component" value="Unassembled WGS sequence"/>
</dbReference>
<organism evidence="2 3">
    <name type="scientific">Rhodopseudomonas telluris</name>
    <dbReference type="NCBI Taxonomy" id="644215"/>
    <lineage>
        <taxon>Bacteria</taxon>
        <taxon>Pseudomonadati</taxon>
        <taxon>Pseudomonadota</taxon>
        <taxon>Alphaproteobacteria</taxon>
        <taxon>Hyphomicrobiales</taxon>
        <taxon>Nitrobacteraceae</taxon>
        <taxon>Rhodopseudomonas</taxon>
    </lineage>
</organism>
<dbReference type="RefSeq" id="WP_378392704.1">
    <property type="nucleotide sequence ID" value="NZ_JBHLWM010000012.1"/>
</dbReference>
<evidence type="ECO:0000259" key="1">
    <source>
        <dbReference type="Pfam" id="PF04851"/>
    </source>
</evidence>
<dbReference type="EC" id="3.1.21.5" evidence="2"/>
<accession>A0ABV6EZE0</accession>
<keyword evidence="2" id="KW-0540">Nuclease</keyword>
<dbReference type="InterPro" id="IPR050742">
    <property type="entry name" value="Helicase_Restrict-Modif_Enz"/>
</dbReference>
<dbReference type="SUPFAM" id="SSF52540">
    <property type="entry name" value="P-loop containing nucleoside triphosphate hydrolases"/>
    <property type="match status" value="2"/>
</dbReference>
<keyword evidence="2" id="KW-0378">Hydrolase</keyword>